<dbReference type="RefSeq" id="WP_184839176.1">
    <property type="nucleotide sequence ID" value="NZ_JACHMN010000002.1"/>
</dbReference>
<feature type="transmembrane region" description="Helical" evidence="1">
    <location>
        <begin position="121"/>
        <end position="142"/>
    </location>
</feature>
<comment type="caution">
    <text evidence="2">The sequence shown here is derived from an EMBL/GenBank/DDBJ whole genome shotgun (WGS) entry which is preliminary data.</text>
</comment>
<evidence type="ECO:0000313" key="3">
    <source>
        <dbReference type="Proteomes" id="UP000587527"/>
    </source>
</evidence>
<feature type="transmembrane region" description="Helical" evidence="1">
    <location>
        <begin position="148"/>
        <end position="171"/>
    </location>
</feature>
<accession>A0A841BUW9</accession>
<dbReference type="EMBL" id="JACHMN010000002">
    <property type="protein sequence ID" value="MBB5871248.1"/>
    <property type="molecule type" value="Genomic_DNA"/>
</dbReference>
<dbReference type="Proteomes" id="UP000587527">
    <property type="component" value="Unassembled WGS sequence"/>
</dbReference>
<keyword evidence="1" id="KW-0472">Membrane</keyword>
<evidence type="ECO:0000256" key="1">
    <source>
        <dbReference type="SAM" id="Phobius"/>
    </source>
</evidence>
<dbReference type="AlphaFoldDB" id="A0A841BUW9"/>
<keyword evidence="1" id="KW-0812">Transmembrane</keyword>
<reference evidence="2 3" key="1">
    <citation type="submission" date="2020-08" db="EMBL/GenBank/DDBJ databases">
        <title>Sequencing the genomes of 1000 actinobacteria strains.</title>
        <authorList>
            <person name="Klenk H.-P."/>
        </authorList>
    </citation>
    <scope>NUCLEOTIDE SEQUENCE [LARGE SCALE GENOMIC DNA]</scope>
    <source>
        <strain evidence="2 3">DSM 45362</strain>
    </source>
</reference>
<organism evidence="2 3">
    <name type="scientific">Allocatelliglobosispora scoriae</name>
    <dbReference type="NCBI Taxonomy" id="643052"/>
    <lineage>
        <taxon>Bacteria</taxon>
        <taxon>Bacillati</taxon>
        <taxon>Actinomycetota</taxon>
        <taxon>Actinomycetes</taxon>
        <taxon>Micromonosporales</taxon>
        <taxon>Micromonosporaceae</taxon>
        <taxon>Allocatelliglobosispora</taxon>
    </lineage>
</organism>
<proteinExistence type="predicted"/>
<keyword evidence="1" id="KW-1133">Transmembrane helix</keyword>
<feature type="transmembrane region" description="Helical" evidence="1">
    <location>
        <begin position="183"/>
        <end position="202"/>
    </location>
</feature>
<keyword evidence="3" id="KW-1185">Reference proteome</keyword>
<gene>
    <name evidence="2" type="ORF">F4553_004627</name>
</gene>
<name>A0A841BUW9_9ACTN</name>
<evidence type="ECO:0000313" key="2">
    <source>
        <dbReference type="EMBL" id="MBB5871248.1"/>
    </source>
</evidence>
<protein>
    <submittedName>
        <fullName evidence="2">Uncharacterized protein</fullName>
    </submittedName>
</protein>
<sequence>MTGPWQDYLSATQRLDAVRREAAEVVAAEAAALTAAREELPAVRARLALQHQRLVEVATAGGGAPPPLIPTQVDTAAANRQVAGGPVVVLAALRQARSTVDVADAAIAAGAPAGKFDLRPLLVYGPIALLLLLFQAYLLVVVDPRPGTLLLLVPCDALLAVLGWGIGWLLVAPILKTKQRAGGLGAIVCALPVALVMLAFLVR</sequence>